<sequence length="145" mass="15786">MDKTSPEVEAGRESGPVEIGLPEMERLLTGGGNLFLVDVRTEDAFLRERIPGSLSVPRGVLEFLIEEVISEREAMLIIVCDDGSLSRKAVLTLRVLGYSSAYALQGGLFGWKRAGHPISRGNPAAGDAPLSWRWAHGEGSRLIRE</sequence>
<evidence type="ECO:0000313" key="3">
    <source>
        <dbReference type="Proteomes" id="UP000741360"/>
    </source>
</evidence>
<dbReference type="EMBL" id="JACPSX010000248">
    <property type="protein sequence ID" value="MBI3015945.1"/>
    <property type="molecule type" value="Genomic_DNA"/>
</dbReference>
<dbReference type="CDD" id="cd00158">
    <property type="entry name" value="RHOD"/>
    <property type="match status" value="1"/>
</dbReference>
<organism evidence="2 3">
    <name type="scientific">Tectimicrobiota bacterium</name>
    <dbReference type="NCBI Taxonomy" id="2528274"/>
    <lineage>
        <taxon>Bacteria</taxon>
        <taxon>Pseudomonadati</taxon>
        <taxon>Nitrospinota/Tectimicrobiota group</taxon>
        <taxon>Candidatus Tectimicrobiota</taxon>
    </lineage>
</organism>
<dbReference type="PANTHER" id="PTHR44086:SF10">
    <property type="entry name" value="THIOSULFATE SULFURTRANSFERASE_RHODANESE-LIKE DOMAIN-CONTAINING PROTEIN 3"/>
    <property type="match status" value="1"/>
</dbReference>
<evidence type="ECO:0000313" key="2">
    <source>
        <dbReference type="EMBL" id="MBI3015945.1"/>
    </source>
</evidence>
<dbReference type="PANTHER" id="PTHR44086">
    <property type="entry name" value="THIOSULFATE SULFURTRANSFERASE RDL2, MITOCHONDRIAL-RELATED"/>
    <property type="match status" value="1"/>
</dbReference>
<dbReference type="SUPFAM" id="SSF52821">
    <property type="entry name" value="Rhodanese/Cell cycle control phosphatase"/>
    <property type="match status" value="1"/>
</dbReference>
<dbReference type="Proteomes" id="UP000741360">
    <property type="component" value="Unassembled WGS sequence"/>
</dbReference>
<dbReference type="Pfam" id="PF00581">
    <property type="entry name" value="Rhodanese"/>
    <property type="match status" value="1"/>
</dbReference>
<dbReference type="SMART" id="SM00450">
    <property type="entry name" value="RHOD"/>
    <property type="match status" value="1"/>
</dbReference>
<comment type="caution">
    <text evidence="2">The sequence shown here is derived from an EMBL/GenBank/DDBJ whole genome shotgun (WGS) entry which is preliminary data.</text>
</comment>
<evidence type="ECO:0000259" key="1">
    <source>
        <dbReference type="PROSITE" id="PS50206"/>
    </source>
</evidence>
<protein>
    <recommendedName>
        <fullName evidence="1">Rhodanese domain-containing protein</fullName>
    </recommendedName>
</protein>
<dbReference type="Gene3D" id="3.40.250.10">
    <property type="entry name" value="Rhodanese-like domain"/>
    <property type="match status" value="1"/>
</dbReference>
<proteinExistence type="predicted"/>
<dbReference type="InterPro" id="IPR036873">
    <property type="entry name" value="Rhodanese-like_dom_sf"/>
</dbReference>
<name>A0A932GS57_UNCTE</name>
<dbReference type="PROSITE" id="PS50206">
    <property type="entry name" value="RHODANESE_3"/>
    <property type="match status" value="1"/>
</dbReference>
<dbReference type="AlphaFoldDB" id="A0A932GS57"/>
<reference evidence="2" key="1">
    <citation type="submission" date="2020-07" db="EMBL/GenBank/DDBJ databases">
        <title>Huge and variable diversity of episymbiotic CPR bacteria and DPANN archaea in groundwater ecosystems.</title>
        <authorList>
            <person name="He C.Y."/>
            <person name="Keren R."/>
            <person name="Whittaker M."/>
            <person name="Farag I.F."/>
            <person name="Doudna J."/>
            <person name="Cate J.H.D."/>
            <person name="Banfield J.F."/>
        </authorList>
    </citation>
    <scope>NUCLEOTIDE SEQUENCE</scope>
    <source>
        <strain evidence="2">NC_groundwater_717_Ag_S-0.2um_59_8</strain>
    </source>
</reference>
<gene>
    <name evidence="2" type="ORF">HYY65_13015</name>
</gene>
<feature type="domain" description="Rhodanese" evidence="1">
    <location>
        <begin position="30"/>
        <end position="120"/>
    </location>
</feature>
<dbReference type="InterPro" id="IPR001763">
    <property type="entry name" value="Rhodanese-like_dom"/>
</dbReference>
<accession>A0A932GS57</accession>
<dbReference type="GO" id="GO:0004792">
    <property type="term" value="F:thiosulfate-cyanide sulfurtransferase activity"/>
    <property type="evidence" value="ECO:0007669"/>
    <property type="project" value="TreeGrafter"/>
</dbReference>